<evidence type="ECO:0000256" key="4">
    <source>
        <dbReference type="ARBA" id="ARBA00022692"/>
    </source>
</evidence>
<dbReference type="Pfam" id="PF19300">
    <property type="entry name" value="BPD_transp_1_N"/>
    <property type="match status" value="1"/>
</dbReference>
<evidence type="ECO:0000256" key="1">
    <source>
        <dbReference type="ARBA" id="ARBA00004651"/>
    </source>
</evidence>
<dbReference type="Pfam" id="PF00528">
    <property type="entry name" value="BPD_transp_1"/>
    <property type="match status" value="1"/>
</dbReference>
<feature type="domain" description="ABC transmembrane type-1" evidence="8">
    <location>
        <begin position="102"/>
        <end position="318"/>
    </location>
</feature>
<keyword evidence="4 7" id="KW-0812">Transmembrane</keyword>
<keyword evidence="6 7" id="KW-0472">Membrane</keyword>
<keyword evidence="5 7" id="KW-1133">Transmembrane helix</keyword>
<evidence type="ECO:0000256" key="2">
    <source>
        <dbReference type="ARBA" id="ARBA00022448"/>
    </source>
</evidence>
<evidence type="ECO:0000256" key="7">
    <source>
        <dbReference type="RuleBase" id="RU363032"/>
    </source>
</evidence>
<reference evidence="9 10" key="1">
    <citation type="submission" date="2016-02" db="EMBL/GenBank/DDBJ databases">
        <title>Comparison of Clostridium stercorarium subspecies using comparative genomics and transcriptomics.</title>
        <authorList>
            <person name="Schellenberg J."/>
            <person name="Thallinger G."/>
            <person name="Levin D.B."/>
            <person name="Zhang X."/>
            <person name="Alvare G."/>
            <person name="Fristensky B."/>
            <person name="Sparling R."/>
        </authorList>
    </citation>
    <scope>NUCLEOTIDE SEQUENCE [LARGE SCALE GENOMIC DNA]</scope>
    <source>
        <strain evidence="9 10">DSM 2910</strain>
    </source>
</reference>
<dbReference type="Proteomes" id="UP000092971">
    <property type="component" value="Chromosome"/>
</dbReference>
<evidence type="ECO:0000256" key="5">
    <source>
        <dbReference type="ARBA" id="ARBA00022989"/>
    </source>
</evidence>
<feature type="transmembrane region" description="Helical" evidence="7">
    <location>
        <begin position="264"/>
        <end position="285"/>
    </location>
</feature>
<feature type="transmembrane region" description="Helical" evidence="7">
    <location>
        <begin position="137"/>
        <end position="163"/>
    </location>
</feature>
<dbReference type="SUPFAM" id="SSF161098">
    <property type="entry name" value="MetI-like"/>
    <property type="match status" value="1"/>
</dbReference>
<dbReference type="OrthoDB" id="9773221at2"/>
<evidence type="ECO:0000256" key="3">
    <source>
        <dbReference type="ARBA" id="ARBA00022475"/>
    </source>
</evidence>
<proteinExistence type="inferred from homology"/>
<feature type="transmembrane region" description="Helical" evidence="7">
    <location>
        <begin position="297"/>
        <end position="321"/>
    </location>
</feature>
<keyword evidence="2 7" id="KW-0813">Transport</keyword>
<dbReference type="EMBL" id="CP014672">
    <property type="protein sequence ID" value="ANW98304.1"/>
    <property type="molecule type" value="Genomic_DNA"/>
</dbReference>
<keyword evidence="3" id="KW-1003">Cell membrane</keyword>
<organism evidence="9 10">
    <name type="scientific">Thermoclostridium stercorarium subsp. thermolacticum DSM 2910</name>
    <dbReference type="NCBI Taxonomy" id="1121336"/>
    <lineage>
        <taxon>Bacteria</taxon>
        <taxon>Bacillati</taxon>
        <taxon>Bacillota</taxon>
        <taxon>Clostridia</taxon>
        <taxon>Eubacteriales</taxon>
        <taxon>Oscillospiraceae</taxon>
        <taxon>Thermoclostridium</taxon>
    </lineage>
</organism>
<accession>A0A1B1YC24</accession>
<evidence type="ECO:0000313" key="10">
    <source>
        <dbReference type="Proteomes" id="UP000092971"/>
    </source>
</evidence>
<dbReference type="InterPro" id="IPR045621">
    <property type="entry name" value="BPD_transp_1_N"/>
</dbReference>
<gene>
    <name evidence="9" type="ORF">CSTERTH_04255</name>
</gene>
<evidence type="ECO:0000313" key="9">
    <source>
        <dbReference type="EMBL" id="ANW98304.1"/>
    </source>
</evidence>
<dbReference type="GO" id="GO:0055085">
    <property type="term" value="P:transmembrane transport"/>
    <property type="evidence" value="ECO:0007669"/>
    <property type="project" value="InterPro"/>
</dbReference>
<dbReference type="GO" id="GO:0005886">
    <property type="term" value="C:plasma membrane"/>
    <property type="evidence" value="ECO:0007669"/>
    <property type="project" value="UniProtKB-SubCell"/>
</dbReference>
<name>A0A1B1YC24_THEST</name>
<evidence type="ECO:0000256" key="6">
    <source>
        <dbReference type="ARBA" id="ARBA00023136"/>
    </source>
</evidence>
<feature type="transmembrane region" description="Helical" evidence="7">
    <location>
        <begin position="102"/>
        <end position="125"/>
    </location>
</feature>
<evidence type="ECO:0000259" key="8">
    <source>
        <dbReference type="PROSITE" id="PS50928"/>
    </source>
</evidence>
<sequence>MRNYIFRRVLMFVPTVLLLSIIVFFIIQLPPGDYITSYVSRMSAEGEIFTSEDIAKLRQQYGLDKPWYVQYFMWMKNIITKGDFGYSFAYNRPVWTVIMSRLPLTVIITLIIMIFTYLVSLPIGIYSALHQYSVGDFVFTAFGFLGIATPNFLLAIILMYISFKWTGDPLLGLFSEEILREGLNINNLGSFLRHMIIPIIVIGTDSTCGVIRTVRAQMLDEITRQYVLTARAKGVSERTIIYKYCLRAALNPVVSGLAGSLSKLFSGSTISAIVMNMAILGPVLYEALKTQDMYLAGTILLTQGFLVVLGTLLSDIVLAWLDPRIRYAERSN</sequence>
<dbReference type="PANTHER" id="PTHR30465">
    <property type="entry name" value="INNER MEMBRANE ABC TRANSPORTER"/>
    <property type="match status" value="1"/>
</dbReference>
<dbReference type="InterPro" id="IPR000515">
    <property type="entry name" value="MetI-like"/>
</dbReference>
<comment type="subcellular location">
    <subcellularLocation>
        <location evidence="1 7">Cell membrane</location>
        <topology evidence="1 7">Multi-pass membrane protein</topology>
    </subcellularLocation>
</comment>
<feature type="transmembrane region" description="Helical" evidence="7">
    <location>
        <begin position="9"/>
        <end position="29"/>
    </location>
</feature>
<dbReference type="PANTHER" id="PTHR30465:SF43">
    <property type="entry name" value="OLIGOPEPTIDE ABC TRANSPORTER, PERMEASE PROTEIN"/>
    <property type="match status" value="1"/>
</dbReference>
<dbReference type="InterPro" id="IPR035906">
    <property type="entry name" value="MetI-like_sf"/>
</dbReference>
<comment type="similarity">
    <text evidence="7">Belongs to the binding-protein-dependent transport system permease family.</text>
</comment>
<dbReference type="CDD" id="cd06261">
    <property type="entry name" value="TM_PBP2"/>
    <property type="match status" value="1"/>
</dbReference>
<dbReference type="Gene3D" id="1.10.3720.10">
    <property type="entry name" value="MetI-like"/>
    <property type="match status" value="1"/>
</dbReference>
<dbReference type="PROSITE" id="PS50928">
    <property type="entry name" value="ABC_TM1"/>
    <property type="match status" value="1"/>
</dbReference>
<protein>
    <submittedName>
        <fullName evidence="9">ABC transporter permease</fullName>
    </submittedName>
</protein>
<dbReference type="RefSeq" id="WP_015358585.1">
    <property type="nucleotide sequence ID" value="NZ_CP014672.1"/>
</dbReference>
<dbReference type="AlphaFoldDB" id="A0A1B1YC24"/>
<feature type="transmembrane region" description="Helical" evidence="7">
    <location>
        <begin position="195"/>
        <end position="214"/>
    </location>
</feature>